<sequence length="347" mass="38907">MEIVTSIVVQSLLVALALFITLLRCWVRVRMEHRVLTIPDYLVCAGWLCIVGWVACSINALYLQLSHPLAEPDLTTDSIAYLETVYISCFFFDVGLYLPKASLVTFYWWLIPVGFRRLRLALWIGSTYLACAFLATLLADLLICRPISHNWSIEFQLDSVWNSYTTLLLNWSLNFSTDLLLFIIPFFIVNCLKLRRRQKIGLIGVFSLGLITMAISLGRFIVYAADYNIDDASGNAWCTAEMCTAVVVVSLPGLKALILRATRPTILNRSNNGYIQTESGKMGKASISRPHLQGSTLDDETELVFLDRKPSPSPTATSSRSARTRGMQDAKDDVMVTTNITVTRHAF</sequence>
<keyword evidence="2 7" id="KW-0812">Transmembrane</keyword>
<gene>
    <name evidence="9" type="ORF">BCR34DRAFT_281500</name>
</gene>
<comment type="caution">
    <text evidence="9">The sequence shown here is derived from an EMBL/GenBank/DDBJ whole genome shotgun (WGS) entry which is preliminary data.</text>
</comment>
<dbReference type="OrthoDB" id="444631at2759"/>
<dbReference type="Pfam" id="PF20684">
    <property type="entry name" value="Fung_rhodopsin"/>
    <property type="match status" value="1"/>
</dbReference>
<feature type="compositionally biased region" description="Low complexity" evidence="6">
    <location>
        <begin position="314"/>
        <end position="325"/>
    </location>
</feature>
<dbReference type="PANTHER" id="PTHR33048:SF92">
    <property type="entry name" value="INTEGRAL MEMBRANE PROTEIN"/>
    <property type="match status" value="1"/>
</dbReference>
<dbReference type="InterPro" id="IPR052337">
    <property type="entry name" value="SAT4-like"/>
</dbReference>
<evidence type="ECO:0000313" key="10">
    <source>
        <dbReference type="Proteomes" id="UP000193144"/>
    </source>
</evidence>
<dbReference type="STRING" id="1231657.A0A1Y1ZRT0"/>
<feature type="transmembrane region" description="Helical" evidence="7">
    <location>
        <begin position="234"/>
        <end position="254"/>
    </location>
</feature>
<evidence type="ECO:0000256" key="3">
    <source>
        <dbReference type="ARBA" id="ARBA00022989"/>
    </source>
</evidence>
<feature type="domain" description="Rhodopsin" evidence="8">
    <location>
        <begin position="23"/>
        <end position="258"/>
    </location>
</feature>
<feature type="transmembrane region" description="Helical" evidence="7">
    <location>
        <begin position="200"/>
        <end position="222"/>
    </location>
</feature>
<evidence type="ECO:0000256" key="1">
    <source>
        <dbReference type="ARBA" id="ARBA00004141"/>
    </source>
</evidence>
<keyword evidence="10" id="KW-1185">Reference proteome</keyword>
<keyword evidence="4 7" id="KW-0472">Membrane</keyword>
<dbReference type="InterPro" id="IPR049326">
    <property type="entry name" value="Rhodopsin_dom_fungi"/>
</dbReference>
<feature type="region of interest" description="Disordered" evidence="6">
    <location>
        <begin position="306"/>
        <end position="331"/>
    </location>
</feature>
<keyword evidence="3 7" id="KW-1133">Transmembrane helix</keyword>
<dbReference type="PANTHER" id="PTHR33048">
    <property type="entry name" value="PTH11-LIKE INTEGRAL MEMBRANE PROTEIN (AFU_ORTHOLOGUE AFUA_5G11245)"/>
    <property type="match status" value="1"/>
</dbReference>
<feature type="transmembrane region" description="Helical" evidence="7">
    <location>
        <begin position="168"/>
        <end position="188"/>
    </location>
</feature>
<evidence type="ECO:0000256" key="6">
    <source>
        <dbReference type="SAM" id="MobiDB-lite"/>
    </source>
</evidence>
<feature type="transmembrane region" description="Helical" evidence="7">
    <location>
        <begin position="6"/>
        <end position="29"/>
    </location>
</feature>
<organism evidence="9 10">
    <name type="scientific">Clohesyomyces aquaticus</name>
    <dbReference type="NCBI Taxonomy" id="1231657"/>
    <lineage>
        <taxon>Eukaryota</taxon>
        <taxon>Fungi</taxon>
        <taxon>Dikarya</taxon>
        <taxon>Ascomycota</taxon>
        <taxon>Pezizomycotina</taxon>
        <taxon>Dothideomycetes</taxon>
        <taxon>Pleosporomycetidae</taxon>
        <taxon>Pleosporales</taxon>
        <taxon>Lindgomycetaceae</taxon>
        <taxon>Clohesyomyces</taxon>
    </lineage>
</organism>
<accession>A0A1Y1ZRT0</accession>
<reference evidence="9 10" key="1">
    <citation type="submission" date="2016-07" db="EMBL/GenBank/DDBJ databases">
        <title>Pervasive Adenine N6-methylation of Active Genes in Fungi.</title>
        <authorList>
            <consortium name="DOE Joint Genome Institute"/>
            <person name="Mondo S.J."/>
            <person name="Dannebaum R.O."/>
            <person name="Kuo R.C."/>
            <person name="Labutti K."/>
            <person name="Haridas S."/>
            <person name="Kuo A."/>
            <person name="Salamov A."/>
            <person name="Ahrendt S.R."/>
            <person name="Lipzen A."/>
            <person name="Sullivan W."/>
            <person name="Andreopoulos W.B."/>
            <person name="Clum A."/>
            <person name="Lindquist E."/>
            <person name="Daum C."/>
            <person name="Ramamoorthy G.K."/>
            <person name="Gryganskyi A."/>
            <person name="Culley D."/>
            <person name="Magnuson J.K."/>
            <person name="James T.Y."/>
            <person name="O'Malley M.A."/>
            <person name="Stajich J.E."/>
            <person name="Spatafora J.W."/>
            <person name="Visel A."/>
            <person name="Grigoriev I.V."/>
        </authorList>
    </citation>
    <scope>NUCLEOTIDE SEQUENCE [LARGE SCALE GENOMIC DNA]</scope>
    <source>
        <strain evidence="9 10">CBS 115471</strain>
    </source>
</reference>
<feature type="transmembrane region" description="Helical" evidence="7">
    <location>
        <begin position="122"/>
        <end position="148"/>
    </location>
</feature>
<dbReference type="AlphaFoldDB" id="A0A1Y1ZRT0"/>
<feature type="transmembrane region" description="Helical" evidence="7">
    <location>
        <begin position="85"/>
        <end position="110"/>
    </location>
</feature>
<comment type="subcellular location">
    <subcellularLocation>
        <location evidence="1">Membrane</location>
        <topology evidence="1">Multi-pass membrane protein</topology>
    </subcellularLocation>
</comment>
<evidence type="ECO:0000313" key="9">
    <source>
        <dbReference type="EMBL" id="ORY12946.1"/>
    </source>
</evidence>
<evidence type="ECO:0000259" key="8">
    <source>
        <dbReference type="Pfam" id="PF20684"/>
    </source>
</evidence>
<evidence type="ECO:0000256" key="5">
    <source>
        <dbReference type="ARBA" id="ARBA00038359"/>
    </source>
</evidence>
<dbReference type="GO" id="GO:0016020">
    <property type="term" value="C:membrane"/>
    <property type="evidence" value="ECO:0007669"/>
    <property type="project" value="UniProtKB-SubCell"/>
</dbReference>
<evidence type="ECO:0000256" key="7">
    <source>
        <dbReference type="SAM" id="Phobius"/>
    </source>
</evidence>
<comment type="similarity">
    <text evidence="5">Belongs to the SAT4 family.</text>
</comment>
<dbReference type="Proteomes" id="UP000193144">
    <property type="component" value="Unassembled WGS sequence"/>
</dbReference>
<feature type="transmembrane region" description="Helical" evidence="7">
    <location>
        <begin position="41"/>
        <end position="65"/>
    </location>
</feature>
<evidence type="ECO:0000256" key="2">
    <source>
        <dbReference type="ARBA" id="ARBA00022692"/>
    </source>
</evidence>
<proteinExistence type="inferred from homology"/>
<protein>
    <recommendedName>
        <fullName evidence="8">Rhodopsin domain-containing protein</fullName>
    </recommendedName>
</protein>
<dbReference type="EMBL" id="MCFA01000046">
    <property type="protein sequence ID" value="ORY12946.1"/>
    <property type="molecule type" value="Genomic_DNA"/>
</dbReference>
<evidence type="ECO:0000256" key="4">
    <source>
        <dbReference type="ARBA" id="ARBA00023136"/>
    </source>
</evidence>
<name>A0A1Y1ZRT0_9PLEO</name>